<feature type="transmembrane region" description="Helical" evidence="1">
    <location>
        <begin position="280"/>
        <end position="298"/>
    </location>
</feature>
<evidence type="ECO:0000313" key="2">
    <source>
        <dbReference type="EMBL" id="MCG2418189.1"/>
    </source>
</evidence>
<keyword evidence="1" id="KW-0812">Transmembrane</keyword>
<evidence type="ECO:0000313" key="3">
    <source>
        <dbReference type="Proteomes" id="UP001139461"/>
    </source>
</evidence>
<protein>
    <submittedName>
        <fullName evidence="2">DUF3667 domain-containing protein</fullName>
    </submittedName>
</protein>
<keyword evidence="1" id="KW-1133">Transmembrane helix</keyword>
<feature type="transmembrane region" description="Helical" evidence="1">
    <location>
        <begin position="98"/>
        <end position="118"/>
    </location>
</feature>
<keyword evidence="1" id="KW-0472">Membrane</keyword>
<feature type="transmembrane region" description="Helical" evidence="1">
    <location>
        <begin position="304"/>
        <end position="322"/>
    </location>
</feature>
<dbReference type="Proteomes" id="UP001139461">
    <property type="component" value="Unassembled WGS sequence"/>
</dbReference>
<reference evidence="2" key="1">
    <citation type="submission" date="2021-09" db="EMBL/GenBank/DDBJ databases">
        <title>Genome of Aequorivita sp. strain F47161.</title>
        <authorList>
            <person name="Wang Y."/>
        </authorList>
    </citation>
    <scope>NUCLEOTIDE SEQUENCE</scope>
    <source>
        <strain evidence="2">F47161</strain>
    </source>
</reference>
<dbReference type="EMBL" id="JAIRBA010000005">
    <property type="protein sequence ID" value="MCG2418189.1"/>
    <property type="molecule type" value="Genomic_DNA"/>
</dbReference>
<accession>A0A9X1TZJ6</accession>
<feature type="transmembrane region" description="Helical" evidence="1">
    <location>
        <begin position="249"/>
        <end position="268"/>
    </location>
</feature>
<sequence length="366" mass="42744">MKRKNNKYVTERKSLQYRGTKCLNCEQPIDRSDVYCSYCSQVNSTKQLSFTDFVDQFFSSIFVYDSRLRSTLKDLLFRPGVITRNYVKGQRLKYANPFRFFLSVSIIYFLINGLLNVVNTDTTKSEANQNFIANAKDRAILDSLGLNVTTTPEAIKIVDSIKNQKPDTPLKYFSDRQLDSLPFFESYSKRLTLYNSFYEKYKIKNAEVALDSLHHKNTALNKWVYSKNATVEKIRENPSAFISYVISKVPFFLFFYAPLFALFFWLIYSCKKYTYMEHMVFIFHIFSFIFLAMLLFLVPDLFLGANFFVSCLFLFLGPIYFYKALRNFYQQSRIVTLIKFVILNTVFGIGLSITAVIFVIASAAFY</sequence>
<keyword evidence="3" id="KW-1185">Reference proteome</keyword>
<dbReference type="Pfam" id="PF12412">
    <property type="entry name" value="DUF3667"/>
    <property type="match status" value="1"/>
</dbReference>
<gene>
    <name evidence="2" type="ORF">K8089_04075</name>
</gene>
<organism evidence="2 3">
    <name type="scientific">Aequorivita vitellina</name>
    <dbReference type="NCBI Taxonomy" id="2874475"/>
    <lineage>
        <taxon>Bacteria</taxon>
        <taxon>Pseudomonadati</taxon>
        <taxon>Bacteroidota</taxon>
        <taxon>Flavobacteriia</taxon>
        <taxon>Flavobacteriales</taxon>
        <taxon>Flavobacteriaceae</taxon>
        <taxon>Aequorivita</taxon>
    </lineage>
</organism>
<dbReference type="RefSeq" id="WP_237602002.1">
    <property type="nucleotide sequence ID" value="NZ_JAIRBA010000005.1"/>
</dbReference>
<evidence type="ECO:0000256" key="1">
    <source>
        <dbReference type="SAM" id="Phobius"/>
    </source>
</evidence>
<feature type="transmembrane region" description="Helical" evidence="1">
    <location>
        <begin position="334"/>
        <end position="365"/>
    </location>
</feature>
<dbReference type="AlphaFoldDB" id="A0A9X1TZJ6"/>
<name>A0A9X1TZJ6_9FLAO</name>
<comment type="caution">
    <text evidence="2">The sequence shown here is derived from an EMBL/GenBank/DDBJ whole genome shotgun (WGS) entry which is preliminary data.</text>
</comment>
<proteinExistence type="predicted"/>
<dbReference type="InterPro" id="IPR022134">
    <property type="entry name" value="DUF3667"/>
</dbReference>